<name>A0A412FX34_9FIRM</name>
<feature type="domain" description="HTH merR-type" evidence="2">
    <location>
        <begin position="1"/>
        <end position="71"/>
    </location>
</feature>
<gene>
    <name evidence="3" type="ORF">DWY25_11725</name>
</gene>
<keyword evidence="1" id="KW-0238">DNA-binding</keyword>
<evidence type="ECO:0000256" key="1">
    <source>
        <dbReference type="ARBA" id="ARBA00023125"/>
    </source>
</evidence>
<proteinExistence type="predicted"/>
<dbReference type="InterPro" id="IPR047057">
    <property type="entry name" value="MerR_fam"/>
</dbReference>
<dbReference type="GO" id="GO:0003700">
    <property type="term" value="F:DNA-binding transcription factor activity"/>
    <property type="evidence" value="ECO:0007669"/>
    <property type="project" value="InterPro"/>
</dbReference>
<dbReference type="GO" id="GO:0003677">
    <property type="term" value="F:DNA binding"/>
    <property type="evidence" value="ECO:0007669"/>
    <property type="project" value="UniProtKB-KW"/>
</dbReference>
<dbReference type="SUPFAM" id="SSF46955">
    <property type="entry name" value="Putative DNA-binding domain"/>
    <property type="match status" value="1"/>
</dbReference>
<evidence type="ECO:0000313" key="3">
    <source>
        <dbReference type="EMBL" id="RGR72728.1"/>
    </source>
</evidence>
<dbReference type="SMART" id="SM00422">
    <property type="entry name" value="HTH_MERR"/>
    <property type="match status" value="1"/>
</dbReference>
<dbReference type="RefSeq" id="WP_117895399.1">
    <property type="nucleotide sequence ID" value="NZ_CABJCV010000014.1"/>
</dbReference>
<sequence>MDYSIKEISERLRIPASTLRYYEKRGLIGPLRRSTGQVRVFSEEDLKLLQIIQCLKRTGMPVEEIREFVGLIRQGDATLEQRTALFEHHKAQIEHQIEQLQENLAVLERKMKLFNTPAK</sequence>
<dbReference type="Proteomes" id="UP000284178">
    <property type="component" value="Unassembled WGS sequence"/>
</dbReference>
<dbReference type="CDD" id="cd01109">
    <property type="entry name" value="HTH_YyaN"/>
    <property type="match status" value="1"/>
</dbReference>
<evidence type="ECO:0000259" key="2">
    <source>
        <dbReference type="PROSITE" id="PS50937"/>
    </source>
</evidence>
<dbReference type="InterPro" id="IPR000551">
    <property type="entry name" value="MerR-type_HTH_dom"/>
</dbReference>
<dbReference type="PANTHER" id="PTHR30204:SF98">
    <property type="entry name" value="HTH-TYPE TRANSCRIPTIONAL REGULATOR ADHR"/>
    <property type="match status" value="1"/>
</dbReference>
<dbReference type="Pfam" id="PF13411">
    <property type="entry name" value="MerR_1"/>
    <property type="match status" value="1"/>
</dbReference>
<evidence type="ECO:0000313" key="4">
    <source>
        <dbReference type="Proteomes" id="UP000284178"/>
    </source>
</evidence>
<dbReference type="PROSITE" id="PS50937">
    <property type="entry name" value="HTH_MERR_2"/>
    <property type="match status" value="1"/>
</dbReference>
<dbReference type="PANTHER" id="PTHR30204">
    <property type="entry name" value="REDOX-CYCLING DRUG-SENSING TRANSCRIPTIONAL ACTIVATOR SOXR"/>
    <property type="match status" value="1"/>
</dbReference>
<keyword evidence="4" id="KW-1185">Reference proteome</keyword>
<reference evidence="3 4" key="1">
    <citation type="submission" date="2018-08" db="EMBL/GenBank/DDBJ databases">
        <title>A genome reference for cultivated species of the human gut microbiota.</title>
        <authorList>
            <person name="Zou Y."/>
            <person name="Xue W."/>
            <person name="Luo G."/>
        </authorList>
    </citation>
    <scope>NUCLEOTIDE SEQUENCE [LARGE SCALE GENOMIC DNA]</scope>
    <source>
        <strain evidence="3 4">AF24-29</strain>
    </source>
</reference>
<dbReference type="AlphaFoldDB" id="A0A412FX34"/>
<dbReference type="EMBL" id="QRUP01000014">
    <property type="protein sequence ID" value="RGR72728.1"/>
    <property type="molecule type" value="Genomic_DNA"/>
</dbReference>
<protein>
    <submittedName>
        <fullName evidence="3">MerR family transcriptional regulator</fullName>
    </submittedName>
</protein>
<organism evidence="3 4">
    <name type="scientific">Holdemania filiformis</name>
    <dbReference type="NCBI Taxonomy" id="61171"/>
    <lineage>
        <taxon>Bacteria</taxon>
        <taxon>Bacillati</taxon>
        <taxon>Bacillota</taxon>
        <taxon>Erysipelotrichia</taxon>
        <taxon>Erysipelotrichales</taxon>
        <taxon>Erysipelotrichaceae</taxon>
        <taxon>Holdemania</taxon>
    </lineage>
</organism>
<comment type="caution">
    <text evidence="3">The sequence shown here is derived from an EMBL/GenBank/DDBJ whole genome shotgun (WGS) entry which is preliminary data.</text>
</comment>
<dbReference type="GeneID" id="83016061"/>
<accession>A0A412FX34</accession>
<dbReference type="InterPro" id="IPR009061">
    <property type="entry name" value="DNA-bd_dom_put_sf"/>
</dbReference>
<dbReference type="Gene3D" id="1.10.1660.10">
    <property type="match status" value="1"/>
</dbReference>